<dbReference type="InterPro" id="IPR003749">
    <property type="entry name" value="ThiS/MoaD-like"/>
</dbReference>
<dbReference type="Gene3D" id="3.10.20.30">
    <property type="match status" value="1"/>
</dbReference>
<evidence type="ECO:0008006" key="3">
    <source>
        <dbReference type="Google" id="ProtNLM"/>
    </source>
</evidence>
<accession>A0A081BR54</accession>
<keyword evidence="2" id="KW-1185">Reference proteome</keyword>
<dbReference type="EMBL" id="DF820460">
    <property type="protein sequence ID" value="GAK53885.1"/>
    <property type="molecule type" value="Genomic_DNA"/>
</dbReference>
<dbReference type="InterPro" id="IPR012675">
    <property type="entry name" value="Beta-grasp_dom_sf"/>
</dbReference>
<evidence type="ECO:0000313" key="1">
    <source>
        <dbReference type="EMBL" id="GAK53885.1"/>
    </source>
</evidence>
<dbReference type="SUPFAM" id="SSF54285">
    <property type="entry name" value="MoaD/ThiS"/>
    <property type="match status" value="1"/>
</dbReference>
<sequence length="92" mass="10268">MIIVNFFTTLRSYLKSRQARIYAEDITILELLQRCEIETGKALVSKLIAEDGTLIPGVMILINGQNILHLQGIRTIVRNGADVAIFPPKSTE</sequence>
<dbReference type="PANTHER" id="PTHR38031">
    <property type="entry name" value="SULFUR CARRIER PROTEIN SLR0821-RELATED"/>
    <property type="match status" value="1"/>
</dbReference>
<dbReference type="Pfam" id="PF02597">
    <property type="entry name" value="ThiS"/>
    <property type="match status" value="1"/>
</dbReference>
<gene>
    <name evidence="1" type="ORF">U14_05160</name>
</gene>
<dbReference type="InterPro" id="IPR052045">
    <property type="entry name" value="Sulfur_Carrier/Prot_Modifier"/>
</dbReference>
<dbReference type="HOGENOM" id="CLU_114601_1_2_0"/>
<dbReference type="STRING" id="1499966.U14_05160"/>
<protein>
    <recommendedName>
        <fullName evidence="3">MoaD/ThiS family protein</fullName>
    </recommendedName>
</protein>
<dbReference type="PANTHER" id="PTHR38031:SF1">
    <property type="entry name" value="SULFUR CARRIER PROTEIN CYSO"/>
    <property type="match status" value="1"/>
</dbReference>
<dbReference type="InterPro" id="IPR016155">
    <property type="entry name" value="Mopterin_synth/thiamin_S_b"/>
</dbReference>
<name>A0A081BR54_9BACT</name>
<organism evidence="1">
    <name type="scientific">Candidatus Moduliflexus flocculans</name>
    <dbReference type="NCBI Taxonomy" id="1499966"/>
    <lineage>
        <taxon>Bacteria</taxon>
        <taxon>Candidatus Moduliflexota</taxon>
        <taxon>Candidatus Moduliflexia</taxon>
        <taxon>Candidatus Moduliflexales</taxon>
        <taxon>Candidatus Moduliflexaceae</taxon>
    </lineage>
</organism>
<dbReference type="AlphaFoldDB" id="A0A081BR54"/>
<dbReference type="Proteomes" id="UP000030700">
    <property type="component" value="Unassembled WGS sequence"/>
</dbReference>
<proteinExistence type="predicted"/>
<evidence type="ECO:0000313" key="2">
    <source>
        <dbReference type="Proteomes" id="UP000030700"/>
    </source>
</evidence>
<reference evidence="1" key="1">
    <citation type="journal article" date="2015" name="PeerJ">
        <title>First genomic representation of candidate bacterial phylum KSB3 points to enhanced environmental sensing as a trigger of wastewater bulking.</title>
        <authorList>
            <person name="Sekiguchi Y."/>
            <person name="Ohashi A."/>
            <person name="Parks D.H."/>
            <person name="Yamauchi T."/>
            <person name="Tyson G.W."/>
            <person name="Hugenholtz P."/>
        </authorList>
    </citation>
    <scope>NUCLEOTIDE SEQUENCE [LARGE SCALE GENOMIC DNA]</scope>
</reference>